<dbReference type="RefSeq" id="WP_139002231.1">
    <property type="nucleotide sequence ID" value="NZ_BAABAV010000002.1"/>
</dbReference>
<proteinExistence type="inferred from homology"/>
<gene>
    <name evidence="9" type="ORF">GCM10022257_19440</name>
</gene>
<dbReference type="Gene3D" id="2.40.160.60">
    <property type="entry name" value="Outer membrane protein transport protein (OMPP1/FadL/TodX)"/>
    <property type="match status" value="1"/>
</dbReference>
<comment type="similarity">
    <text evidence="2">Belongs to the OmpP1/FadL family.</text>
</comment>
<evidence type="ECO:0000256" key="2">
    <source>
        <dbReference type="ARBA" id="ARBA00008163"/>
    </source>
</evidence>
<evidence type="ECO:0000256" key="5">
    <source>
        <dbReference type="ARBA" id="ARBA00022729"/>
    </source>
</evidence>
<keyword evidence="6" id="KW-0472">Membrane</keyword>
<evidence type="ECO:0000256" key="1">
    <source>
        <dbReference type="ARBA" id="ARBA00004571"/>
    </source>
</evidence>
<accession>A0ABP8EC79</accession>
<evidence type="ECO:0000313" key="10">
    <source>
        <dbReference type="Proteomes" id="UP001500027"/>
    </source>
</evidence>
<keyword evidence="5 8" id="KW-0732">Signal</keyword>
<name>A0ABP8EC79_9FLAO</name>
<comment type="caution">
    <text evidence="9">The sequence shown here is derived from an EMBL/GenBank/DDBJ whole genome shotgun (WGS) entry which is preliminary data.</text>
</comment>
<sequence>MKTKLINLLLLLFFSPVVFSQAGHIMQGVGAINMSMGGASTGQPLDISGALHWNPAATSVFNDKIIKLDVGLFFSSPELSSGLPANILWQPGDFGPGSPGAPPVSGITKDDRGMSPMPALAMVWGKEDSKHTFGVSAFGISGFGVTFPQDNNAPVDAQGNPNPNFNPMGNSNPVNYPQAAQGFGHIESDYMLLQVGLSYAYEITDKFSIGIQPNIDYAALELAPNPTAKPNMFGYPNTDSATAIGFGAQFGMFYDSGFGLKLGASYKTAQKFSEFEFNNTYPDNTTSKNKFQMDYPAIFSLGLGYSQGNIDLALDFRRVDYENTDGFAETGWAIDQNMLPSVAGFGWENISIISAGIQYKGINKLPLRFGYTYSSNPIPKDLAFFNIPATAIIKNAYQFGLSYKVNNSWNIDAVYHYGDSNGATEGEILNPRNISSGNPNGAIPGSFVSYEMTTSMLQFGISYTFSK</sequence>
<keyword evidence="7" id="KW-0998">Cell outer membrane</keyword>
<dbReference type="PANTHER" id="PTHR35093:SF8">
    <property type="entry name" value="OUTER MEMBRANE PROTEIN NMB0088-RELATED"/>
    <property type="match status" value="1"/>
</dbReference>
<evidence type="ECO:0000256" key="7">
    <source>
        <dbReference type="ARBA" id="ARBA00023237"/>
    </source>
</evidence>
<evidence type="ECO:0000256" key="8">
    <source>
        <dbReference type="SAM" id="SignalP"/>
    </source>
</evidence>
<dbReference type="EMBL" id="BAABAV010000002">
    <property type="protein sequence ID" value="GAA4269843.1"/>
    <property type="molecule type" value="Genomic_DNA"/>
</dbReference>
<organism evidence="9 10">
    <name type="scientific">Hyunsoonleella aestuarii</name>
    <dbReference type="NCBI Taxonomy" id="912802"/>
    <lineage>
        <taxon>Bacteria</taxon>
        <taxon>Pseudomonadati</taxon>
        <taxon>Bacteroidota</taxon>
        <taxon>Flavobacteriia</taxon>
        <taxon>Flavobacteriales</taxon>
        <taxon>Flavobacteriaceae</taxon>
    </lineage>
</organism>
<evidence type="ECO:0000256" key="4">
    <source>
        <dbReference type="ARBA" id="ARBA00022692"/>
    </source>
</evidence>
<keyword evidence="4" id="KW-0812">Transmembrane</keyword>
<protein>
    <submittedName>
        <fullName evidence="9">Outer membrane protein transport protein</fullName>
    </submittedName>
</protein>
<evidence type="ECO:0000313" key="9">
    <source>
        <dbReference type="EMBL" id="GAA4269843.1"/>
    </source>
</evidence>
<keyword evidence="3" id="KW-1134">Transmembrane beta strand</keyword>
<keyword evidence="10" id="KW-1185">Reference proteome</keyword>
<dbReference type="Proteomes" id="UP001500027">
    <property type="component" value="Unassembled WGS sequence"/>
</dbReference>
<evidence type="ECO:0000256" key="3">
    <source>
        <dbReference type="ARBA" id="ARBA00022452"/>
    </source>
</evidence>
<comment type="subcellular location">
    <subcellularLocation>
        <location evidence="1">Cell outer membrane</location>
        <topology evidence="1">Multi-pass membrane protein</topology>
    </subcellularLocation>
</comment>
<feature type="chain" id="PRO_5045313816" evidence="8">
    <location>
        <begin position="21"/>
        <end position="467"/>
    </location>
</feature>
<reference evidence="10" key="1">
    <citation type="journal article" date="2019" name="Int. J. Syst. Evol. Microbiol.">
        <title>The Global Catalogue of Microorganisms (GCM) 10K type strain sequencing project: providing services to taxonomists for standard genome sequencing and annotation.</title>
        <authorList>
            <consortium name="The Broad Institute Genomics Platform"/>
            <consortium name="The Broad Institute Genome Sequencing Center for Infectious Disease"/>
            <person name="Wu L."/>
            <person name="Ma J."/>
        </authorList>
    </citation>
    <scope>NUCLEOTIDE SEQUENCE [LARGE SCALE GENOMIC DNA]</scope>
    <source>
        <strain evidence="10">JCM 17452</strain>
    </source>
</reference>
<dbReference type="SUPFAM" id="SSF56935">
    <property type="entry name" value="Porins"/>
    <property type="match status" value="1"/>
</dbReference>
<feature type="signal peptide" evidence="8">
    <location>
        <begin position="1"/>
        <end position="20"/>
    </location>
</feature>
<evidence type="ECO:0000256" key="6">
    <source>
        <dbReference type="ARBA" id="ARBA00023136"/>
    </source>
</evidence>
<dbReference type="PANTHER" id="PTHR35093">
    <property type="entry name" value="OUTER MEMBRANE PROTEIN NMB0088-RELATED"/>
    <property type="match status" value="1"/>
</dbReference>
<dbReference type="Pfam" id="PF03349">
    <property type="entry name" value="Toluene_X"/>
    <property type="match status" value="1"/>
</dbReference>
<dbReference type="InterPro" id="IPR005017">
    <property type="entry name" value="OMPP1/FadL/TodX"/>
</dbReference>